<dbReference type="PANTHER" id="PTHR14084">
    <property type="entry name" value="KYNURENINASE"/>
    <property type="match status" value="1"/>
</dbReference>
<dbReference type="PIRSF" id="PIRSF038800">
    <property type="entry name" value="KYNU"/>
    <property type="match status" value="1"/>
</dbReference>
<gene>
    <name evidence="4" type="primary">BNA5</name>
    <name evidence="7" type="ORF">K402DRAFT_453738</name>
</gene>
<dbReference type="Gene3D" id="3.40.640.10">
    <property type="entry name" value="Type I PLP-dependent aspartate aminotransferase-like (Major domain)"/>
    <property type="match status" value="1"/>
</dbReference>
<evidence type="ECO:0000313" key="7">
    <source>
        <dbReference type="EMBL" id="KAF1987262.1"/>
    </source>
</evidence>
<dbReference type="InterPro" id="IPR015424">
    <property type="entry name" value="PyrdxlP-dep_Trfase"/>
</dbReference>
<dbReference type="GO" id="GO:0019441">
    <property type="term" value="P:L-tryptophan catabolic process to kynurenine"/>
    <property type="evidence" value="ECO:0007669"/>
    <property type="project" value="TreeGrafter"/>
</dbReference>
<dbReference type="EC" id="3.7.1.3" evidence="4 5"/>
<dbReference type="InterPro" id="IPR000192">
    <property type="entry name" value="Aminotrans_V_dom"/>
</dbReference>
<evidence type="ECO:0000256" key="3">
    <source>
        <dbReference type="ARBA" id="ARBA00022898"/>
    </source>
</evidence>
<dbReference type="HAMAP" id="MF_01970">
    <property type="entry name" value="Kynureninase"/>
    <property type="match status" value="1"/>
</dbReference>
<dbReference type="PANTHER" id="PTHR14084:SF0">
    <property type="entry name" value="KYNURENINASE"/>
    <property type="match status" value="1"/>
</dbReference>
<dbReference type="GO" id="GO:0034354">
    <property type="term" value="P:'de novo' NAD+ biosynthetic process from L-tryptophan"/>
    <property type="evidence" value="ECO:0007669"/>
    <property type="project" value="UniProtKB-UniRule"/>
</dbReference>
<dbReference type="InterPro" id="IPR010111">
    <property type="entry name" value="Kynureninase"/>
</dbReference>
<comment type="cofactor">
    <cofactor evidence="4 5">
        <name>pyridoxal 5'-phosphate</name>
        <dbReference type="ChEBI" id="CHEBI:597326"/>
    </cofactor>
</comment>
<dbReference type="GO" id="GO:0030170">
    <property type="term" value="F:pyridoxal phosphate binding"/>
    <property type="evidence" value="ECO:0007669"/>
    <property type="project" value="UniProtKB-UniRule"/>
</dbReference>
<feature type="binding site" evidence="4">
    <location>
        <position position="274"/>
    </location>
    <ligand>
        <name>pyridoxal 5'-phosphate</name>
        <dbReference type="ChEBI" id="CHEBI:597326"/>
    </ligand>
</feature>
<comment type="similarity">
    <text evidence="4 5">Belongs to the kynureninase family.</text>
</comment>
<dbReference type="GO" id="GO:0097053">
    <property type="term" value="P:L-kynurenine catabolic process"/>
    <property type="evidence" value="ECO:0007669"/>
    <property type="project" value="UniProtKB-UniRule"/>
</dbReference>
<dbReference type="InterPro" id="IPR015422">
    <property type="entry name" value="PyrdxlP-dep_Trfase_small"/>
</dbReference>
<dbReference type="Pfam" id="PF00266">
    <property type="entry name" value="Aminotran_5"/>
    <property type="match status" value="1"/>
</dbReference>
<keyword evidence="8" id="KW-1185">Reference proteome</keyword>
<comment type="subcellular location">
    <subcellularLocation>
        <location evidence="4 5">Cytoplasm</location>
    </subcellularLocation>
</comment>
<dbReference type="GO" id="GO:0043420">
    <property type="term" value="P:anthranilate metabolic process"/>
    <property type="evidence" value="ECO:0007669"/>
    <property type="project" value="UniProtKB-UniRule"/>
</dbReference>
<dbReference type="GO" id="GO:0030429">
    <property type="term" value="F:kynureninase activity"/>
    <property type="evidence" value="ECO:0007669"/>
    <property type="project" value="UniProtKB-UniRule"/>
</dbReference>
<feature type="binding site" evidence="4">
    <location>
        <begin position="164"/>
        <end position="167"/>
    </location>
    <ligand>
        <name>pyridoxal 5'-phosphate</name>
        <dbReference type="ChEBI" id="CHEBI:597326"/>
    </ligand>
</feature>
<evidence type="ECO:0000256" key="2">
    <source>
        <dbReference type="ARBA" id="ARBA00022801"/>
    </source>
</evidence>
<sequence length="499" mass="54916">MDRATNDSKIFNEQYAISLDDQDPLRHLRNEFIIPSKDDLKRKRIAKDGLGEQEGSQVPSTYLCGNSLGLQPRRTSIYIQKYLQTWATQGVMGHFKPLEDAVTPPWLNIVNDESSKEAMGRIVGAKQDEVAIMQTLTANLHFLLASFFKPTKEKYKIVIESKAFPSDHYAVLSHLAHHALPSSAMITIDPPSADSPLLPTSHIISVIDEHAADTALILLPGIQFYTGQFFDIKVITAHAHSLGITIGWDLAHAVGNVPLQLHDWDVDFAAWCSYKYLNSGPGAIAGLFVHENHGKVGHAEDDTEGYKYLPRLSGWWGSDKGSRFAMTNEFVPIPGAAGWQLSNPSAIDSTAVLASLSVFSETSMDKLRQKSLKLTAYLEHLLTDEPPQGSGDDLRQLYTIITPRNPEERGAQLSVRLRTGLLDSVLQSLEDGGVVVDERKPDVIRVAPAPLYNTFEDVWRFVSVFQTALREAHPAVGIEGEGGVMVDGGKDAAGWGEVK</sequence>
<dbReference type="EMBL" id="ML977153">
    <property type="protein sequence ID" value="KAF1987262.1"/>
    <property type="molecule type" value="Genomic_DNA"/>
</dbReference>
<feature type="binding site" evidence="4">
    <location>
        <position position="249"/>
    </location>
    <ligand>
        <name>pyridoxal 5'-phosphate</name>
        <dbReference type="ChEBI" id="CHEBI:597326"/>
    </ligand>
</feature>
<dbReference type="GO" id="GO:0005737">
    <property type="term" value="C:cytoplasm"/>
    <property type="evidence" value="ECO:0007669"/>
    <property type="project" value="UniProtKB-SubCell"/>
</dbReference>
<keyword evidence="3 4" id="KW-0663">Pyridoxal phosphate</keyword>
<keyword evidence="4 5" id="KW-0963">Cytoplasm</keyword>
<dbReference type="GO" id="GO:0019805">
    <property type="term" value="P:quinolinate biosynthetic process"/>
    <property type="evidence" value="ECO:0007669"/>
    <property type="project" value="UniProtKB-UniRule"/>
</dbReference>
<comment type="pathway">
    <text evidence="4 5">Cofactor biosynthesis; NAD(+) biosynthesis; quinolinate from L-kynurenine: step 2/3.</text>
</comment>
<accession>A0A6G1H2H9</accession>
<evidence type="ECO:0000313" key="8">
    <source>
        <dbReference type="Proteomes" id="UP000800041"/>
    </source>
</evidence>
<feature type="domain" description="Aminotransferase class V" evidence="6">
    <location>
        <begin position="113"/>
        <end position="289"/>
    </location>
</feature>
<comment type="caution">
    <text evidence="4">Lacks conserved residue(s) required for the propagation of feature annotation.</text>
</comment>
<feature type="binding site" evidence="4">
    <location>
        <position position="136"/>
    </location>
    <ligand>
        <name>pyridoxal 5'-phosphate</name>
        <dbReference type="ChEBI" id="CHEBI:597326"/>
    </ligand>
</feature>
<dbReference type="UniPathway" id="UPA00253">
    <property type="reaction ID" value="UER00329"/>
</dbReference>
<dbReference type="UniPathway" id="UPA00334">
    <property type="reaction ID" value="UER00455"/>
</dbReference>
<dbReference type="Proteomes" id="UP000800041">
    <property type="component" value="Unassembled WGS sequence"/>
</dbReference>
<dbReference type="Gene3D" id="3.90.1150.10">
    <property type="entry name" value="Aspartate Aminotransferase, domain 1"/>
    <property type="match status" value="1"/>
</dbReference>
<feature type="binding site" evidence="4">
    <location>
        <position position="315"/>
    </location>
    <ligand>
        <name>pyridoxal 5'-phosphate</name>
        <dbReference type="ChEBI" id="CHEBI:597326"/>
    </ligand>
</feature>
<dbReference type="FunFam" id="3.40.640.10:FF:000031">
    <property type="entry name" value="Kynureninase"/>
    <property type="match status" value="1"/>
</dbReference>
<comment type="function">
    <text evidence="4 5">Catalyzes the cleavage of L-kynurenine (L-Kyn) and L-3-hydroxykynurenine (L-3OHKyn) into anthranilic acid (AA) and 3-hydroxyanthranilic acid (3-OHAA), respectively.</text>
</comment>
<evidence type="ECO:0000256" key="5">
    <source>
        <dbReference type="PIRNR" id="PIRNR038800"/>
    </source>
</evidence>
<name>A0A6G1H2H9_9PEZI</name>
<feature type="binding site" evidence="4">
    <location>
        <position position="252"/>
    </location>
    <ligand>
        <name>pyridoxal 5'-phosphate</name>
        <dbReference type="ChEBI" id="CHEBI:597326"/>
    </ligand>
</feature>
<comment type="catalytic activity">
    <reaction evidence="5">
        <text>3-hydroxy-L-kynurenine + H2O = 3-hydroxyanthranilate + L-alanine + H(+)</text>
        <dbReference type="Rhea" id="RHEA:25143"/>
        <dbReference type="ChEBI" id="CHEBI:15377"/>
        <dbReference type="ChEBI" id="CHEBI:15378"/>
        <dbReference type="ChEBI" id="CHEBI:36559"/>
        <dbReference type="ChEBI" id="CHEBI:57972"/>
        <dbReference type="ChEBI" id="CHEBI:58125"/>
        <dbReference type="EC" id="3.7.1.3"/>
    </reaction>
</comment>
<comment type="pathway">
    <text evidence="4 5">Amino-acid degradation; L-kynurenine degradation; L-alanine and anthranilate from L-kynurenine: step 1/1.</text>
</comment>
<comment type="subunit">
    <text evidence="4 5">Homodimer.</text>
</comment>
<dbReference type="InterPro" id="IPR015421">
    <property type="entry name" value="PyrdxlP-dep_Trfase_major"/>
</dbReference>
<reference evidence="7" key="1">
    <citation type="journal article" date="2020" name="Stud. Mycol.">
        <title>101 Dothideomycetes genomes: a test case for predicting lifestyles and emergence of pathogens.</title>
        <authorList>
            <person name="Haridas S."/>
            <person name="Albert R."/>
            <person name="Binder M."/>
            <person name="Bloem J."/>
            <person name="Labutti K."/>
            <person name="Salamov A."/>
            <person name="Andreopoulos B."/>
            <person name="Baker S."/>
            <person name="Barry K."/>
            <person name="Bills G."/>
            <person name="Bluhm B."/>
            <person name="Cannon C."/>
            <person name="Castanera R."/>
            <person name="Culley D."/>
            <person name="Daum C."/>
            <person name="Ezra D."/>
            <person name="Gonzalez J."/>
            <person name="Henrissat B."/>
            <person name="Kuo A."/>
            <person name="Liang C."/>
            <person name="Lipzen A."/>
            <person name="Lutzoni F."/>
            <person name="Magnuson J."/>
            <person name="Mondo S."/>
            <person name="Nolan M."/>
            <person name="Ohm R."/>
            <person name="Pangilinan J."/>
            <person name="Park H.-J."/>
            <person name="Ramirez L."/>
            <person name="Alfaro M."/>
            <person name="Sun H."/>
            <person name="Tritt A."/>
            <person name="Yoshinaga Y."/>
            <person name="Zwiers L.-H."/>
            <person name="Turgeon B."/>
            <person name="Goodwin S."/>
            <person name="Spatafora J."/>
            <person name="Crous P."/>
            <person name="Grigoriev I."/>
        </authorList>
    </citation>
    <scope>NUCLEOTIDE SEQUENCE</scope>
    <source>
        <strain evidence="7">CBS 113979</strain>
    </source>
</reference>
<feature type="modified residue" description="N6-(pyridoxal phosphate)lysine" evidence="4">
    <location>
        <position position="275"/>
    </location>
</feature>
<comment type="catalytic activity">
    <reaction evidence="4 5">
        <text>L-kynurenine + H2O = anthranilate + L-alanine + H(+)</text>
        <dbReference type="Rhea" id="RHEA:16813"/>
        <dbReference type="ChEBI" id="CHEBI:15377"/>
        <dbReference type="ChEBI" id="CHEBI:15378"/>
        <dbReference type="ChEBI" id="CHEBI:16567"/>
        <dbReference type="ChEBI" id="CHEBI:57959"/>
        <dbReference type="ChEBI" id="CHEBI:57972"/>
        <dbReference type="EC" id="3.7.1.3"/>
    </reaction>
</comment>
<feature type="binding site" evidence="4">
    <location>
        <position position="343"/>
    </location>
    <ligand>
        <name>pyridoxal 5'-phosphate</name>
        <dbReference type="ChEBI" id="CHEBI:597326"/>
    </ligand>
</feature>
<protein>
    <recommendedName>
        <fullName evidence="4 5">Kynureninase</fullName>
        <ecNumber evidence="4 5">3.7.1.3</ecNumber>
    </recommendedName>
    <alternativeName>
        <fullName evidence="4">Biosynthesis of nicotinic acid protein 5</fullName>
    </alternativeName>
    <alternativeName>
        <fullName evidence="4">L-kynurenine hydrolase</fullName>
    </alternativeName>
</protein>
<organism evidence="7 8">
    <name type="scientific">Aulographum hederae CBS 113979</name>
    <dbReference type="NCBI Taxonomy" id="1176131"/>
    <lineage>
        <taxon>Eukaryota</taxon>
        <taxon>Fungi</taxon>
        <taxon>Dikarya</taxon>
        <taxon>Ascomycota</taxon>
        <taxon>Pezizomycotina</taxon>
        <taxon>Dothideomycetes</taxon>
        <taxon>Pleosporomycetidae</taxon>
        <taxon>Aulographales</taxon>
        <taxon>Aulographaceae</taxon>
    </lineage>
</organism>
<dbReference type="Pfam" id="PF22580">
    <property type="entry name" value="KYNU_C"/>
    <property type="match status" value="1"/>
</dbReference>
<feature type="binding site" evidence="4">
    <location>
        <position position="137"/>
    </location>
    <ligand>
        <name>pyridoxal 5'-phosphate</name>
        <dbReference type="ChEBI" id="CHEBI:597326"/>
    </ligand>
</feature>
<dbReference type="AlphaFoldDB" id="A0A6G1H2H9"/>
<evidence type="ECO:0000256" key="4">
    <source>
        <dbReference type="HAMAP-Rule" id="MF_03017"/>
    </source>
</evidence>
<proteinExistence type="inferred from homology"/>
<evidence type="ECO:0000256" key="1">
    <source>
        <dbReference type="ARBA" id="ARBA00022642"/>
    </source>
</evidence>
<keyword evidence="1 4" id="KW-0662">Pyridine nucleotide biosynthesis</keyword>
<evidence type="ECO:0000259" key="6">
    <source>
        <dbReference type="Pfam" id="PF00266"/>
    </source>
</evidence>
<dbReference type="NCBIfam" id="TIGR01814">
    <property type="entry name" value="kynureninase"/>
    <property type="match status" value="1"/>
</dbReference>
<dbReference type="SUPFAM" id="SSF53383">
    <property type="entry name" value="PLP-dependent transferases"/>
    <property type="match status" value="1"/>
</dbReference>
<dbReference type="OrthoDB" id="5978656at2759"/>
<keyword evidence="2 4" id="KW-0378">Hydrolase</keyword>